<proteinExistence type="predicted"/>
<evidence type="ECO:0000313" key="2">
    <source>
        <dbReference type="Proteomes" id="UP000284207"/>
    </source>
</evidence>
<sequence>MLHWVSGCCKSIGWKPLHIFRTEPYIQHVRSPFTISQATSIAIYGIYFFQHAVVPAHPLVMIQGSDALSIIQELDMANTGYIAATMRCEGIEHNITGTFAPG</sequence>
<name>A0A423NQL2_9PSED</name>
<comment type="caution">
    <text evidence="1">The sequence shown here is derived from an EMBL/GenBank/DDBJ whole genome shotgun (WGS) entry which is preliminary data.</text>
</comment>
<reference evidence="1 2" key="1">
    <citation type="submission" date="2016-10" db="EMBL/GenBank/DDBJ databases">
        <title>Comparative genome analysis of multiple Pseudomonas spp. focuses on biocontrol and plant growth promoting traits.</title>
        <authorList>
            <person name="Tao X.-Y."/>
            <person name="Taylor C.G."/>
        </authorList>
    </citation>
    <scope>NUCLEOTIDE SEQUENCE [LARGE SCALE GENOMIC DNA]</scope>
    <source>
        <strain evidence="1 2">36B3</strain>
    </source>
</reference>
<dbReference type="Proteomes" id="UP000284207">
    <property type="component" value="Unassembled WGS sequence"/>
</dbReference>
<evidence type="ECO:0000313" key="1">
    <source>
        <dbReference type="EMBL" id="ROO00534.1"/>
    </source>
</evidence>
<organism evidence="1 2">
    <name type="scientific">Pseudomonas moraviensis</name>
    <dbReference type="NCBI Taxonomy" id="321662"/>
    <lineage>
        <taxon>Bacteria</taxon>
        <taxon>Pseudomonadati</taxon>
        <taxon>Pseudomonadota</taxon>
        <taxon>Gammaproteobacteria</taxon>
        <taxon>Pseudomonadales</taxon>
        <taxon>Pseudomonadaceae</taxon>
        <taxon>Pseudomonas</taxon>
    </lineage>
</organism>
<dbReference type="EMBL" id="MOCA01000004">
    <property type="protein sequence ID" value="ROO00534.1"/>
    <property type="molecule type" value="Genomic_DNA"/>
</dbReference>
<protein>
    <submittedName>
        <fullName evidence="1">Uncharacterized protein</fullName>
    </submittedName>
</protein>
<accession>A0A423NQL2</accession>
<dbReference type="AlphaFoldDB" id="A0A423NQL2"/>
<gene>
    <name evidence="1" type="ORF">BK674_08105</name>
</gene>